<dbReference type="EMBL" id="PVEM01000025">
    <property type="protein sequence ID" value="PTD02063.1"/>
    <property type="molecule type" value="Genomic_DNA"/>
</dbReference>
<comment type="caution">
    <text evidence="1">The sequence shown here is derived from an EMBL/GenBank/DDBJ whole genome shotgun (WGS) entry which is preliminary data.</text>
</comment>
<dbReference type="OrthoDB" id="4494341at2759"/>
<dbReference type="Proteomes" id="UP000241587">
    <property type="component" value="Unassembled WGS sequence"/>
</dbReference>
<accession>A0A2T4GER7</accession>
<protein>
    <submittedName>
        <fullName evidence="1">Uncharacterized protein</fullName>
    </submittedName>
</protein>
<sequence>MAMMLTLIPVDIPLFDTRYLGYVQRKVREAWQSLYHPEKPDMSAILESERTGSFIVDWHRDMAEQKAKETEREVGPGKRKFLWNRADEEYAQLLANRFKEAGGRTLVLVSAGGEMRDQLRQDVRKYLDAGLSLKS</sequence>
<dbReference type="AlphaFoldDB" id="A0A2T4GER7"/>
<evidence type="ECO:0000313" key="2">
    <source>
        <dbReference type="Proteomes" id="UP000241587"/>
    </source>
</evidence>
<gene>
    <name evidence="1" type="ORF">FCULG_00012973</name>
</gene>
<evidence type="ECO:0000313" key="1">
    <source>
        <dbReference type="EMBL" id="PTD02063.1"/>
    </source>
</evidence>
<organism evidence="1 2">
    <name type="scientific">Fusarium culmorum</name>
    <dbReference type="NCBI Taxonomy" id="5516"/>
    <lineage>
        <taxon>Eukaryota</taxon>
        <taxon>Fungi</taxon>
        <taxon>Dikarya</taxon>
        <taxon>Ascomycota</taxon>
        <taxon>Pezizomycotina</taxon>
        <taxon>Sordariomycetes</taxon>
        <taxon>Hypocreomycetidae</taxon>
        <taxon>Hypocreales</taxon>
        <taxon>Nectriaceae</taxon>
        <taxon>Fusarium</taxon>
    </lineage>
</organism>
<keyword evidence="2" id="KW-1185">Reference proteome</keyword>
<name>A0A2T4GER7_FUSCU</name>
<reference evidence="1 2" key="1">
    <citation type="submission" date="2018-02" db="EMBL/GenBank/DDBJ databases">
        <title>Fusarium culmorum secondary metabolites in fungal-bacterial-plant interactions.</title>
        <authorList>
            <person name="Schmidt R."/>
        </authorList>
    </citation>
    <scope>NUCLEOTIDE SEQUENCE [LARGE SCALE GENOMIC DNA]</scope>
    <source>
        <strain evidence="1 2">PV</strain>
    </source>
</reference>
<proteinExistence type="predicted"/>